<protein>
    <submittedName>
        <fullName evidence="4">Uncharacterized protein</fullName>
    </submittedName>
</protein>
<reference evidence="3 8" key="3">
    <citation type="submission" date="2020-04" db="EMBL/GenBank/DDBJ databases">
        <title>Whole-genome sequencing of Vibrio spp. from China reveals different genetic environments of blaCTX-M-14 among diverse lineages.</title>
        <authorList>
            <person name="Zheng Z."/>
            <person name="Ye L."/>
            <person name="Chen S."/>
        </authorList>
    </citation>
    <scope>NUCLEOTIDE SEQUENCE [LARGE SCALE GENOMIC DNA]</scope>
    <source>
        <strain evidence="3 8">Vb0551</strain>
    </source>
</reference>
<evidence type="ECO:0000313" key="4">
    <source>
        <dbReference type="EMBL" id="OXE34692.1"/>
    </source>
</evidence>
<proteinExistence type="predicted"/>
<dbReference type="EMBL" id="CP114195">
    <property type="protein sequence ID" value="WAT93491.1"/>
    <property type="molecule type" value="Genomic_DNA"/>
</dbReference>
<reference evidence="1 6" key="1">
    <citation type="submission" date="2015-07" db="EMBL/GenBank/DDBJ databases">
        <title>Foodborne Vibrio parahaemolyticus Isolates.</title>
        <authorList>
            <person name="Ronholm J."/>
            <person name="Petronella N."/>
            <person name="Kenwell R."/>
            <person name="Banerjee S."/>
        </authorList>
    </citation>
    <scope>NUCLEOTIDE SEQUENCE [LARGE SCALE GENOMIC DNA]</scope>
    <source>
        <strain evidence="1 6">HS-06-05</strain>
    </source>
</reference>
<name>A0A227JI47_VIBPH</name>
<dbReference type="EMBL" id="JABCLB010002501">
    <property type="protein sequence ID" value="NMU86859.1"/>
    <property type="molecule type" value="Genomic_DNA"/>
</dbReference>
<dbReference type="OrthoDB" id="5819165at2"/>
<dbReference type="EMBL" id="JAUHGG010000001">
    <property type="protein sequence ID" value="MDS1819502.1"/>
    <property type="molecule type" value="Genomic_DNA"/>
</dbReference>
<reference evidence="2" key="5">
    <citation type="submission" date="2023-06" db="EMBL/GenBank/DDBJ databases">
        <title>Genomic Diversity of Vibrio spp. and Metagenomic Analysis of Pathogens in Florida Gulf Coastal Waters Following Hurricane Ian.</title>
        <authorList>
            <person name="Brumfield K.D."/>
        </authorList>
    </citation>
    <scope>NUCLEOTIDE SEQUENCE</scope>
    <source>
        <strain evidence="2">WBS2B-138</strain>
    </source>
</reference>
<evidence type="ECO:0000313" key="7">
    <source>
        <dbReference type="Proteomes" id="UP000214596"/>
    </source>
</evidence>
<dbReference type="Proteomes" id="UP000037697">
    <property type="component" value="Unassembled WGS sequence"/>
</dbReference>
<dbReference type="GeneID" id="44140089"/>
<dbReference type="Proteomes" id="UP001253193">
    <property type="component" value="Unassembled WGS sequence"/>
</dbReference>
<gene>
    <name evidence="1" type="ORF">ACX05_14580</name>
    <name evidence="4" type="ORF">CA163_00990</name>
    <name evidence="3" type="ORF">HKB16_28845</name>
    <name evidence="5" type="ORF">O1Q84_21120</name>
    <name evidence="2" type="ORF">QX249_02455</name>
</gene>
<reference evidence="4 7" key="2">
    <citation type="journal article" date="2017" name="Appl. Environ. Microbiol.">
        <title>Parallel evolution of two clades of a major Atlantic endemic Vibrio parahaemolyticus pathogen lineage by independent acquisition of related pathogenicity islands.</title>
        <authorList>
            <person name="Xu F."/>
            <person name="Gonzalez-Escalona N."/>
            <person name="Drees K.P."/>
            <person name="Sebra R.P."/>
            <person name="Cooper V.S."/>
            <person name="Jones S.H."/>
            <person name="Whistler C.A."/>
        </authorList>
    </citation>
    <scope>NUCLEOTIDE SEQUENCE [LARGE SCALE GENOMIC DNA]</scope>
    <source>
        <strain evidence="4 7">MAVP-3</strain>
    </source>
</reference>
<evidence type="ECO:0000313" key="2">
    <source>
        <dbReference type="EMBL" id="MDS1819502.1"/>
    </source>
</evidence>
<dbReference type="EMBL" id="LIRS01000074">
    <property type="protein sequence ID" value="KOY31725.1"/>
    <property type="molecule type" value="Genomic_DNA"/>
</dbReference>
<evidence type="ECO:0000313" key="8">
    <source>
        <dbReference type="Proteomes" id="UP000518904"/>
    </source>
</evidence>
<evidence type="ECO:0000313" key="6">
    <source>
        <dbReference type="Proteomes" id="UP000037697"/>
    </source>
</evidence>
<evidence type="ECO:0000313" key="1">
    <source>
        <dbReference type="EMBL" id="KOY31725.1"/>
    </source>
</evidence>
<dbReference type="Proteomes" id="UP000214596">
    <property type="component" value="Unassembled WGS sequence"/>
</dbReference>
<accession>A0A227JI47</accession>
<organism evidence="4 7">
    <name type="scientific">Vibrio parahaemolyticus</name>
    <dbReference type="NCBI Taxonomy" id="670"/>
    <lineage>
        <taxon>Bacteria</taxon>
        <taxon>Pseudomonadati</taxon>
        <taxon>Pseudomonadota</taxon>
        <taxon>Gammaproteobacteria</taxon>
        <taxon>Vibrionales</taxon>
        <taxon>Vibrionaceae</taxon>
        <taxon>Vibrio</taxon>
    </lineage>
</organism>
<dbReference type="Proteomes" id="UP001156560">
    <property type="component" value="Chromosome 2"/>
</dbReference>
<reference evidence="5" key="4">
    <citation type="submission" date="2022-12" db="EMBL/GenBank/DDBJ databases">
        <title>Vibrio parahaemolyticus become highly virulent by producing novel Tc toxins.</title>
        <authorList>
            <person name="Yang F."/>
            <person name="You Y."/>
            <person name="Lai Q."/>
            <person name="Xu L."/>
            <person name="Li F."/>
        </authorList>
    </citation>
    <scope>NUCLEOTIDE SEQUENCE</scope>
    <source>
        <strain evidence="5">Vp-HL-202005</strain>
    </source>
</reference>
<dbReference type="EMBL" id="NIXT01000020">
    <property type="protein sequence ID" value="OXE34692.1"/>
    <property type="molecule type" value="Genomic_DNA"/>
</dbReference>
<evidence type="ECO:0000313" key="3">
    <source>
        <dbReference type="EMBL" id="NMU86859.1"/>
    </source>
</evidence>
<dbReference type="RefSeq" id="WP_021484467.1">
    <property type="nucleotide sequence ID" value="NZ_CABMHD010000003.1"/>
</dbReference>
<evidence type="ECO:0000313" key="5">
    <source>
        <dbReference type="EMBL" id="WAT93491.1"/>
    </source>
</evidence>
<dbReference type="Proteomes" id="UP000518904">
    <property type="component" value="Unassembled WGS sequence"/>
</dbReference>
<dbReference type="AlphaFoldDB" id="A0A227JI47"/>
<sequence length="69" mass="8114">MLEIEFNLHQPKTTWRAKIYQLNSDILKRHILPKLQYRSHLIDFQYCEKTCSGTILCDSGSKLGSFIIK</sequence>